<dbReference type="InterPro" id="IPR043129">
    <property type="entry name" value="ATPase_NBD"/>
</dbReference>
<dbReference type="EMBL" id="AP027729">
    <property type="protein sequence ID" value="BDZ42380.1"/>
    <property type="molecule type" value="Genomic_DNA"/>
</dbReference>
<dbReference type="PANTHER" id="PTHR18964:SF173">
    <property type="entry name" value="GLUCOKINASE"/>
    <property type="match status" value="1"/>
</dbReference>
<organism evidence="2 3">
    <name type="scientific">Paraoerskovia sediminicola</name>
    <dbReference type="NCBI Taxonomy" id="1138587"/>
    <lineage>
        <taxon>Bacteria</taxon>
        <taxon>Bacillati</taxon>
        <taxon>Actinomycetota</taxon>
        <taxon>Actinomycetes</taxon>
        <taxon>Micrococcales</taxon>
        <taxon>Cellulomonadaceae</taxon>
        <taxon>Paraoerskovia</taxon>
    </lineage>
</organism>
<protein>
    <recommendedName>
        <fullName evidence="4">ROK family protein</fullName>
    </recommendedName>
</protein>
<proteinExistence type="inferred from homology"/>
<dbReference type="Proteomes" id="UP001321475">
    <property type="component" value="Chromosome"/>
</dbReference>
<evidence type="ECO:0000256" key="1">
    <source>
        <dbReference type="ARBA" id="ARBA00006479"/>
    </source>
</evidence>
<gene>
    <name evidence="2" type="ORF">GCM10025865_16790</name>
</gene>
<evidence type="ECO:0000313" key="2">
    <source>
        <dbReference type="EMBL" id="BDZ42380.1"/>
    </source>
</evidence>
<evidence type="ECO:0008006" key="4">
    <source>
        <dbReference type="Google" id="ProtNLM"/>
    </source>
</evidence>
<keyword evidence="3" id="KW-1185">Reference proteome</keyword>
<dbReference type="SUPFAM" id="SSF53067">
    <property type="entry name" value="Actin-like ATPase domain"/>
    <property type="match status" value="1"/>
</dbReference>
<comment type="similarity">
    <text evidence="1">Belongs to the ROK (NagC/XylR) family.</text>
</comment>
<dbReference type="Pfam" id="PF00480">
    <property type="entry name" value="ROK"/>
    <property type="match status" value="1"/>
</dbReference>
<dbReference type="InterPro" id="IPR000600">
    <property type="entry name" value="ROK"/>
</dbReference>
<reference evidence="3" key="1">
    <citation type="journal article" date="2019" name="Int. J. Syst. Evol. Microbiol.">
        <title>The Global Catalogue of Microorganisms (GCM) 10K type strain sequencing project: providing services to taxonomists for standard genome sequencing and annotation.</title>
        <authorList>
            <consortium name="The Broad Institute Genomics Platform"/>
            <consortium name="The Broad Institute Genome Sequencing Center for Infectious Disease"/>
            <person name="Wu L."/>
            <person name="Ma J."/>
        </authorList>
    </citation>
    <scope>NUCLEOTIDE SEQUENCE [LARGE SCALE GENOMIC DNA]</scope>
    <source>
        <strain evidence="3">NBRC 108565</strain>
    </source>
</reference>
<name>A0ABN6XCC0_9CELL</name>
<evidence type="ECO:0000313" key="3">
    <source>
        <dbReference type="Proteomes" id="UP001321475"/>
    </source>
</evidence>
<sequence length="147" mass="15022">MTIDENGPICRCGNRGCLETFVGSTVLLGMLAGHGHMSLADIITQAEQGDPGCRRVLYDAGQYLGVATANLCNLVDPEIVVVGGQLAEAGEILLGPMRTALEQRTLPSAQGPPAVVPAALGAWAECRGALSVALDLARANGALGVTV</sequence>
<dbReference type="Gene3D" id="3.30.420.40">
    <property type="match status" value="1"/>
</dbReference>
<dbReference type="PANTHER" id="PTHR18964">
    <property type="entry name" value="ROK (REPRESSOR, ORF, KINASE) FAMILY"/>
    <property type="match status" value="1"/>
</dbReference>
<accession>A0ABN6XCC0</accession>